<keyword evidence="4" id="KW-0238">DNA-binding</keyword>
<reference evidence="9 10" key="1">
    <citation type="submission" date="2017-06" db="EMBL/GenBank/DDBJ databases">
        <title>Comparative genomic analysis of Ambrosia Fusariam Clade fungi.</title>
        <authorList>
            <person name="Stajich J.E."/>
            <person name="Carrillo J."/>
            <person name="Kijimoto T."/>
            <person name="Eskalen A."/>
            <person name="O'Donnell K."/>
            <person name="Kasson M."/>
        </authorList>
    </citation>
    <scope>NUCLEOTIDE SEQUENCE [LARGE SCALE GENOMIC DNA]</scope>
    <source>
        <strain evidence="9 10">UCR1854</strain>
    </source>
</reference>
<dbReference type="SMART" id="SM00066">
    <property type="entry name" value="GAL4"/>
    <property type="match status" value="1"/>
</dbReference>
<gene>
    <name evidence="9" type="ORF">BHE90_000757</name>
</gene>
<keyword evidence="1" id="KW-0479">Metal-binding</keyword>
<evidence type="ECO:0000256" key="7">
    <source>
        <dbReference type="SAM" id="MobiDB-lite"/>
    </source>
</evidence>
<accession>A0A430M9U6</accession>
<feature type="compositionally biased region" description="Polar residues" evidence="7">
    <location>
        <begin position="68"/>
        <end position="92"/>
    </location>
</feature>
<dbReference type="PANTHER" id="PTHR31944:SF131">
    <property type="entry name" value="HEME-RESPONSIVE ZINC FINGER TRANSCRIPTION FACTOR HAP1"/>
    <property type="match status" value="1"/>
</dbReference>
<feature type="region of interest" description="Disordered" evidence="7">
    <location>
        <begin position="1"/>
        <end position="20"/>
    </location>
</feature>
<dbReference type="GO" id="GO:0008270">
    <property type="term" value="F:zinc ion binding"/>
    <property type="evidence" value="ECO:0007669"/>
    <property type="project" value="InterPro"/>
</dbReference>
<evidence type="ECO:0000256" key="5">
    <source>
        <dbReference type="ARBA" id="ARBA00023163"/>
    </source>
</evidence>
<dbReference type="InterPro" id="IPR051430">
    <property type="entry name" value="Fungal_TF_Env_Response"/>
</dbReference>
<feature type="region of interest" description="Disordered" evidence="7">
    <location>
        <begin position="112"/>
        <end position="136"/>
    </location>
</feature>
<proteinExistence type="predicted"/>
<keyword evidence="10" id="KW-1185">Reference proteome</keyword>
<organism evidence="9 10">
    <name type="scientific">Fusarium euwallaceae</name>
    <dbReference type="NCBI Taxonomy" id="1147111"/>
    <lineage>
        <taxon>Eukaryota</taxon>
        <taxon>Fungi</taxon>
        <taxon>Dikarya</taxon>
        <taxon>Ascomycota</taxon>
        <taxon>Pezizomycotina</taxon>
        <taxon>Sordariomycetes</taxon>
        <taxon>Hypocreomycetidae</taxon>
        <taxon>Hypocreales</taxon>
        <taxon>Nectriaceae</taxon>
        <taxon>Fusarium</taxon>
        <taxon>Fusarium solani species complex</taxon>
    </lineage>
</organism>
<dbReference type="AlphaFoldDB" id="A0A430M9U6"/>
<keyword evidence="3" id="KW-0805">Transcription regulation</keyword>
<evidence type="ECO:0000256" key="6">
    <source>
        <dbReference type="ARBA" id="ARBA00023242"/>
    </source>
</evidence>
<evidence type="ECO:0000313" key="9">
    <source>
        <dbReference type="EMBL" id="RTE84698.1"/>
    </source>
</evidence>
<dbReference type="GO" id="GO:0001228">
    <property type="term" value="F:DNA-binding transcription activator activity, RNA polymerase II-specific"/>
    <property type="evidence" value="ECO:0007669"/>
    <property type="project" value="TreeGrafter"/>
</dbReference>
<protein>
    <recommendedName>
        <fullName evidence="8">Zn(2)-C6 fungal-type domain-containing protein</fullName>
    </recommendedName>
</protein>
<keyword evidence="6" id="KW-0539">Nucleus</keyword>
<evidence type="ECO:0000256" key="4">
    <source>
        <dbReference type="ARBA" id="ARBA00023125"/>
    </source>
</evidence>
<name>A0A430M9U6_9HYPO</name>
<evidence type="ECO:0000259" key="8">
    <source>
        <dbReference type="PROSITE" id="PS50048"/>
    </source>
</evidence>
<dbReference type="PANTHER" id="PTHR31944">
    <property type="entry name" value="HEME-RESPONSIVE ZINC FINGER TRANSCRIPTION FACTOR HAP1"/>
    <property type="match status" value="1"/>
</dbReference>
<dbReference type="SUPFAM" id="SSF57701">
    <property type="entry name" value="Zn2/Cys6 DNA-binding domain"/>
    <property type="match status" value="1"/>
</dbReference>
<dbReference type="CDD" id="cd00067">
    <property type="entry name" value="GAL4"/>
    <property type="match status" value="1"/>
</dbReference>
<evidence type="ECO:0000256" key="1">
    <source>
        <dbReference type="ARBA" id="ARBA00022723"/>
    </source>
</evidence>
<dbReference type="Gene3D" id="4.10.240.10">
    <property type="entry name" value="Zn(2)-C6 fungal-type DNA-binding domain"/>
    <property type="match status" value="1"/>
</dbReference>
<dbReference type="Proteomes" id="UP000287124">
    <property type="component" value="Unassembled WGS sequence"/>
</dbReference>
<feature type="region of interest" description="Disordered" evidence="7">
    <location>
        <begin position="59"/>
        <end position="92"/>
    </location>
</feature>
<evidence type="ECO:0000256" key="2">
    <source>
        <dbReference type="ARBA" id="ARBA00022833"/>
    </source>
</evidence>
<keyword evidence="2" id="KW-0862">Zinc</keyword>
<dbReference type="PROSITE" id="PS00463">
    <property type="entry name" value="ZN2_CY6_FUNGAL_1"/>
    <property type="match status" value="1"/>
</dbReference>
<dbReference type="GO" id="GO:0000978">
    <property type="term" value="F:RNA polymerase II cis-regulatory region sequence-specific DNA binding"/>
    <property type="evidence" value="ECO:0007669"/>
    <property type="project" value="TreeGrafter"/>
</dbReference>
<keyword evidence="5" id="KW-0804">Transcription</keyword>
<dbReference type="EMBL" id="MIKF01000005">
    <property type="protein sequence ID" value="RTE84698.1"/>
    <property type="molecule type" value="Genomic_DNA"/>
</dbReference>
<dbReference type="Pfam" id="PF00172">
    <property type="entry name" value="Zn_clus"/>
    <property type="match status" value="1"/>
</dbReference>
<evidence type="ECO:0000313" key="10">
    <source>
        <dbReference type="Proteomes" id="UP000287124"/>
    </source>
</evidence>
<dbReference type="GO" id="GO:0005634">
    <property type="term" value="C:nucleus"/>
    <property type="evidence" value="ECO:0007669"/>
    <property type="project" value="TreeGrafter"/>
</dbReference>
<feature type="domain" description="Zn(2)-C6 fungal-type" evidence="8">
    <location>
        <begin position="21"/>
        <end position="52"/>
    </location>
</feature>
<evidence type="ECO:0000256" key="3">
    <source>
        <dbReference type="ARBA" id="ARBA00023015"/>
    </source>
</evidence>
<dbReference type="InterPro" id="IPR001138">
    <property type="entry name" value="Zn2Cys6_DnaBD"/>
</dbReference>
<comment type="caution">
    <text evidence="9">The sequence shown here is derived from an EMBL/GenBank/DDBJ whole genome shotgun (WGS) entry which is preliminary data.</text>
</comment>
<dbReference type="InterPro" id="IPR036864">
    <property type="entry name" value="Zn2-C6_fun-type_DNA-bd_sf"/>
</dbReference>
<sequence>MSASSVPQDPPAKKRRRPALACEQCRRRKVRCDRASPCNHCSKSSTPEQCTYVPIHVPKQKRTPAPTSPRSQCSTGNPLPVPTSSPTLATVSESGVPDVHVLGQRFEGVALATEQPSGSTGESIIGQGNEAVNTTD</sequence>
<dbReference type="PROSITE" id="PS50048">
    <property type="entry name" value="ZN2_CY6_FUNGAL_2"/>
    <property type="match status" value="1"/>
</dbReference>